<dbReference type="PANTHER" id="PTHR16932:SF18">
    <property type="entry name" value="INTERFERON, ALPHA-INDUCIBLE PROTEIN 27-LIKE 2"/>
    <property type="match status" value="1"/>
</dbReference>
<dbReference type="OrthoDB" id="3686831at2759"/>
<comment type="subcellular location">
    <subcellularLocation>
        <location evidence="1">Membrane</location>
        <topology evidence="1">Multi-pass membrane protein</topology>
    </subcellularLocation>
</comment>
<feature type="transmembrane region" description="Helical" evidence="7">
    <location>
        <begin position="137"/>
        <end position="159"/>
    </location>
</feature>
<evidence type="ECO:0000256" key="2">
    <source>
        <dbReference type="ARBA" id="ARBA00007262"/>
    </source>
</evidence>
<evidence type="ECO:0000256" key="5">
    <source>
        <dbReference type="ARBA" id="ARBA00023136"/>
    </source>
</evidence>
<dbReference type="Gene3D" id="6.10.110.10">
    <property type="match status" value="1"/>
</dbReference>
<sequence>MPDWTFVSKFGAEVAKRAGVSKDQVWESMIGGGLLTVTDGEHAYTFTEEDKAGFGEKLWQWIQKNPREVTKLTACIAAGPAAIFAAPAAVGLLGFGPLGPIAGARAAAAQAAMGPVAAGSAFAVLQSAGMGGMGLIVVKAIAAGGAVVPTCSFAAVSFLNAMKEENCGSGERNDEKKEREKEKGEKKDQ</sequence>
<protein>
    <submittedName>
        <fullName evidence="8">Uncharacterized protein</fullName>
    </submittedName>
</protein>
<proteinExistence type="inferred from homology"/>
<accession>A0A7U2HXZ2</accession>
<dbReference type="InterPro" id="IPR009311">
    <property type="entry name" value="IFI6/IFI27-like"/>
</dbReference>
<dbReference type="KEGG" id="pno:SNOG_07735"/>
<dbReference type="RefSeq" id="XP_001798066.1">
    <property type="nucleotide sequence ID" value="XM_001798014.1"/>
</dbReference>
<evidence type="ECO:0000256" key="7">
    <source>
        <dbReference type="SAM" id="Phobius"/>
    </source>
</evidence>
<evidence type="ECO:0000256" key="4">
    <source>
        <dbReference type="ARBA" id="ARBA00022989"/>
    </source>
</evidence>
<comment type="similarity">
    <text evidence="2">Belongs to the IFI6/IFI27 family.</text>
</comment>
<dbReference type="VEuPathDB" id="FungiDB:JI435_077350"/>
<dbReference type="PANTHER" id="PTHR16932">
    <property type="entry name" value="INTERFERON ALPHA-INDUCIBLE PROTEIN 27"/>
    <property type="match status" value="1"/>
</dbReference>
<evidence type="ECO:0000256" key="1">
    <source>
        <dbReference type="ARBA" id="ARBA00004141"/>
    </source>
</evidence>
<dbReference type="Pfam" id="PF06140">
    <property type="entry name" value="Ifi-6-16"/>
    <property type="match status" value="1"/>
</dbReference>
<organism evidence="8 9">
    <name type="scientific">Phaeosphaeria nodorum (strain SN15 / ATCC MYA-4574 / FGSC 10173)</name>
    <name type="common">Glume blotch fungus</name>
    <name type="synonym">Parastagonospora nodorum</name>
    <dbReference type="NCBI Taxonomy" id="321614"/>
    <lineage>
        <taxon>Eukaryota</taxon>
        <taxon>Fungi</taxon>
        <taxon>Dikarya</taxon>
        <taxon>Ascomycota</taxon>
        <taxon>Pezizomycotina</taxon>
        <taxon>Dothideomycetes</taxon>
        <taxon>Pleosporomycetidae</taxon>
        <taxon>Pleosporales</taxon>
        <taxon>Pleosporineae</taxon>
        <taxon>Phaeosphaeriaceae</taxon>
        <taxon>Parastagonospora</taxon>
    </lineage>
</organism>
<feature type="transmembrane region" description="Helical" evidence="7">
    <location>
        <begin position="72"/>
        <end position="95"/>
    </location>
</feature>
<keyword evidence="3 7" id="KW-0812">Transmembrane</keyword>
<keyword evidence="5 7" id="KW-0472">Membrane</keyword>
<feature type="region of interest" description="Disordered" evidence="6">
    <location>
        <begin position="166"/>
        <end position="189"/>
    </location>
</feature>
<dbReference type="EMBL" id="CP069026">
    <property type="protein sequence ID" value="QRC94499.1"/>
    <property type="molecule type" value="Genomic_DNA"/>
</dbReference>
<gene>
    <name evidence="8" type="ORF">JI435_077350</name>
</gene>
<keyword evidence="4 7" id="KW-1133">Transmembrane helix</keyword>
<dbReference type="OMA" id="QAACYTV"/>
<evidence type="ECO:0000256" key="6">
    <source>
        <dbReference type="SAM" id="MobiDB-lite"/>
    </source>
</evidence>
<reference evidence="9" key="1">
    <citation type="journal article" date="2021" name="BMC Genomics">
        <title>Chromosome-level genome assembly and manually-curated proteome of model necrotroph Parastagonospora nodorum Sn15 reveals a genome-wide trove of candidate effector homologs, and redundancy of virulence-related functions within an accessory chromosome.</title>
        <authorList>
            <person name="Bertazzoni S."/>
            <person name="Jones D.A.B."/>
            <person name="Phan H.T."/>
            <person name="Tan K.-C."/>
            <person name="Hane J.K."/>
        </authorList>
    </citation>
    <scope>NUCLEOTIDE SEQUENCE [LARGE SCALE GENOMIC DNA]</scope>
    <source>
        <strain evidence="9">SN15 / ATCC MYA-4574 / FGSC 10173)</strain>
    </source>
</reference>
<keyword evidence="9" id="KW-1185">Reference proteome</keyword>
<feature type="transmembrane region" description="Helical" evidence="7">
    <location>
        <begin position="107"/>
        <end position="125"/>
    </location>
</feature>
<name>A0A7U2HXZ2_PHANO</name>
<evidence type="ECO:0000256" key="3">
    <source>
        <dbReference type="ARBA" id="ARBA00022692"/>
    </source>
</evidence>
<dbReference type="AlphaFoldDB" id="A0A7U2HXZ2"/>
<evidence type="ECO:0000313" key="8">
    <source>
        <dbReference type="EMBL" id="QRC94499.1"/>
    </source>
</evidence>
<dbReference type="InterPro" id="IPR038213">
    <property type="entry name" value="IFI6/IFI27-like_sf"/>
</dbReference>
<dbReference type="GO" id="GO:0016020">
    <property type="term" value="C:membrane"/>
    <property type="evidence" value="ECO:0007669"/>
    <property type="project" value="UniProtKB-SubCell"/>
</dbReference>
<evidence type="ECO:0000313" key="9">
    <source>
        <dbReference type="Proteomes" id="UP000663193"/>
    </source>
</evidence>
<dbReference type="Proteomes" id="UP000663193">
    <property type="component" value="Chromosome 4"/>
</dbReference>